<evidence type="ECO:0000256" key="2">
    <source>
        <dbReference type="SAM" id="MobiDB-lite"/>
    </source>
</evidence>
<dbReference type="GO" id="GO:0009254">
    <property type="term" value="P:peptidoglycan turnover"/>
    <property type="evidence" value="ECO:0007669"/>
    <property type="project" value="InterPro"/>
</dbReference>
<accession>A0A7W1YGU4</accession>
<dbReference type="PANTHER" id="PTHR39160">
    <property type="entry name" value="CELL WALL-BINDING PROTEIN YOCH"/>
    <property type="match status" value="1"/>
</dbReference>
<feature type="compositionally biased region" description="Low complexity" evidence="2">
    <location>
        <begin position="309"/>
        <end position="332"/>
    </location>
</feature>
<dbReference type="SMART" id="SM01208">
    <property type="entry name" value="G5"/>
    <property type="match status" value="1"/>
</dbReference>
<dbReference type="AlphaFoldDB" id="A0A7W1YGU4"/>
<dbReference type="GO" id="GO:0019867">
    <property type="term" value="C:outer membrane"/>
    <property type="evidence" value="ECO:0007669"/>
    <property type="project" value="InterPro"/>
</dbReference>
<dbReference type="Gene3D" id="2.20.230.10">
    <property type="entry name" value="Resuscitation-promoting factor rpfb"/>
    <property type="match status" value="1"/>
</dbReference>
<keyword evidence="1" id="KW-0732">Signal</keyword>
<dbReference type="Pfam" id="PF06725">
    <property type="entry name" value="3D"/>
    <property type="match status" value="1"/>
</dbReference>
<reference evidence="5 6" key="1">
    <citation type="submission" date="2020-05" db="EMBL/GenBank/DDBJ databases">
        <authorList>
            <person name="Carlin C.R."/>
        </authorList>
    </citation>
    <scope>NUCLEOTIDE SEQUENCE [LARGE SCALE GENOMIC DNA]</scope>
    <source>
        <strain evidence="5 6">FSL W9-0585</strain>
    </source>
</reference>
<sequence length="424" mass="45348">MTMETSSNASQKSKWRLPIMIGAFVIVVALVFYFVFEGTKNDITIVKAGEVTKVSTHAKTVGEVLNDEGVKIGKHDELSYSKNTAVKDGMKIAYIPAKEVTINDEGKEASVWTTKDTVAEVLKDENITTRPQDALNVSLDDKVAANMEVKIDRAVALAIQNGAKKEVTWTTKDTVADLLAEKNIKLDAHDKVLPVKTAKLTPNMTVVVTYVDKKTDEKKSKVAFKTVVKEDASLEKGEEKVVQAGKAGEKIAKYDVVIENGKEKQRKLLAEQVTAKPEDKIIVRGTKEEPVVTAISNAPAKSSKKAETSKATTSSSSSSQSSPSTVSSKPSSGGKTFTMESTAYSGGGTTATGINLTANPGLKVVAVDPSVIPLGSRVYVSGYGEAIAGDTGGAIKGNIVDVYFADESQCYTWGRRQVTVTILD</sequence>
<evidence type="ECO:0000259" key="4">
    <source>
        <dbReference type="PROSITE" id="PS51109"/>
    </source>
</evidence>
<dbReference type="Pfam" id="PF03990">
    <property type="entry name" value="DUF348"/>
    <property type="match status" value="3"/>
</dbReference>
<keyword evidence="3" id="KW-1133">Transmembrane helix</keyword>
<dbReference type="Gene3D" id="2.40.40.10">
    <property type="entry name" value="RlpA-like domain"/>
    <property type="match status" value="1"/>
</dbReference>
<dbReference type="InterPro" id="IPR011098">
    <property type="entry name" value="G5_dom"/>
</dbReference>
<dbReference type="InterPro" id="IPR036908">
    <property type="entry name" value="RlpA-like_sf"/>
</dbReference>
<protein>
    <submittedName>
        <fullName evidence="5">DUF348 domain-containing protein</fullName>
    </submittedName>
</protein>
<gene>
    <name evidence="5" type="ORF">HPK16_11595</name>
</gene>
<dbReference type="Pfam" id="PF07501">
    <property type="entry name" value="G5"/>
    <property type="match status" value="1"/>
</dbReference>
<dbReference type="PANTHER" id="PTHR39160:SF4">
    <property type="entry name" value="RESUSCITATION-PROMOTING FACTOR RPFB"/>
    <property type="match status" value="1"/>
</dbReference>
<dbReference type="InterPro" id="IPR007137">
    <property type="entry name" value="DUF348"/>
</dbReference>
<feature type="domain" description="G5" evidence="4">
    <location>
        <begin position="208"/>
        <end position="288"/>
    </location>
</feature>
<evidence type="ECO:0000313" key="5">
    <source>
        <dbReference type="EMBL" id="MBA3926988.1"/>
    </source>
</evidence>
<keyword evidence="6" id="KW-1185">Reference proteome</keyword>
<feature type="region of interest" description="Disordered" evidence="2">
    <location>
        <begin position="293"/>
        <end position="341"/>
    </location>
</feature>
<keyword evidence="3" id="KW-0812">Transmembrane</keyword>
<comment type="caution">
    <text evidence="5">The sequence shown here is derived from an EMBL/GenBank/DDBJ whole genome shotgun (WGS) entry which is preliminary data.</text>
</comment>
<feature type="transmembrane region" description="Helical" evidence="3">
    <location>
        <begin position="17"/>
        <end position="36"/>
    </location>
</feature>
<evidence type="ECO:0000256" key="1">
    <source>
        <dbReference type="ARBA" id="ARBA00022729"/>
    </source>
</evidence>
<dbReference type="InterPro" id="IPR010611">
    <property type="entry name" value="3D_dom"/>
</dbReference>
<dbReference type="EMBL" id="JABJVM010000012">
    <property type="protein sequence ID" value="MBA3926988.1"/>
    <property type="molecule type" value="Genomic_DNA"/>
</dbReference>
<dbReference type="InterPro" id="IPR051933">
    <property type="entry name" value="Resuscitation_pf_RpfB"/>
</dbReference>
<proteinExistence type="predicted"/>
<keyword evidence="3" id="KW-0472">Membrane</keyword>
<dbReference type="CDD" id="cd22786">
    <property type="entry name" value="DPBB_YuiC-like"/>
    <property type="match status" value="1"/>
</dbReference>
<reference evidence="5 6" key="2">
    <citation type="submission" date="2020-08" db="EMBL/GenBank/DDBJ databases">
        <title>Listeria ohnekaius sp. nov. and Listeria portnoyii sp. nov. isolated from non-agricultural and natural environments.</title>
        <authorList>
            <person name="Weller D."/>
            <person name="Belias A.M."/>
            <person name="Liao J."/>
            <person name="Guo S."/>
            <person name="Orsi R.H."/>
            <person name="Wiedmann M."/>
        </authorList>
    </citation>
    <scope>NUCLEOTIDE SEQUENCE [LARGE SCALE GENOMIC DNA]</scope>
    <source>
        <strain evidence="5 6">FSL W9-0585</strain>
    </source>
</reference>
<organism evidence="5 6">
    <name type="scientific">Listeria rustica</name>
    <dbReference type="NCBI Taxonomy" id="2713503"/>
    <lineage>
        <taxon>Bacteria</taxon>
        <taxon>Bacillati</taxon>
        <taxon>Bacillota</taxon>
        <taxon>Bacilli</taxon>
        <taxon>Bacillales</taxon>
        <taxon>Listeriaceae</taxon>
        <taxon>Listeria</taxon>
    </lineage>
</organism>
<dbReference type="GO" id="GO:0004553">
    <property type="term" value="F:hydrolase activity, hydrolyzing O-glycosyl compounds"/>
    <property type="evidence" value="ECO:0007669"/>
    <property type="project" value="InterPro"/>
</dbReference>
<evidence type="ECO:0000313" key="6">
    <source>
        <dbReference type="Proteomes" id="UP000548787"/>
    </source>
</evidence>
<name>A0A7W1YGU4_9LIST</name>
<dbReference type="PROSITE" id="PS51109">
    <property type="entry name" value="G5"/>
    <property type="match status" value="1"/>
</dbReference>
<dbReference type="RefSeq" id="WP_181677110.1">
    <property type="nucleotide sequence ID" value="NZ_JABJVM010000012.1"/>
</dbReference>
<dbReference type="SUPFAM" id="SSF50685">
    <property type="entry name" value="Barwin-like endoglucanases"/>
    <property type="match status" value="1"/>
</dbReference>
<dbReference type="Proteomes" id="UP000548787">
    <property type="component" value="Unassembled WGS sequence"/>
</dbReference>
<evidence type="ECO:0000256" key="3">
    <source>
        <dbReference type="SAM" id="Phobius"/>
    </source>
</evidence>